<evidence type="ECO:0000256" key="1">
    <source>
        <dbReference type="ARBA" id="ARBA00009748"/>
    </source>
</evidence>
<accession>A0A834YRL6</accession>
<dbReference type="Proteomes" id="UP000655225">
    <property type="component" value="Unassembled WGS sequence"/>
</dbReference>
<evidence type="ECO:0000256" key="4">
    <source>
        <dbReference type="ARBA" id="ARBA00023180"/>
    </source>
</evidence>
<dbReference type="Gene3D" id="3.30.559.10">
    <property type="entry name" value="Chloramphenicol acetyltransferase-like domain"/>
    <property type="match status" value="1"/>
</dbReference>
<dbReference type="AlphaFoldDB" id="A0A834YRL6"/>
<dbReference type="CDD" id="cd00010">
    <property type="entry name" value="AAI_LTSS"/>
    <property type="match status" value="1"/>
</dbReference>
<evidence type="ECO:0000256" key="3">
    <source>
        <dbReference type="ARBA" id="ARBA00023157"/>
    </source>
</evidence>
<dbReference type="InterPro" id="IPR036312">
    <property type="entry name" value="Bifun_inhib/LTP/seed_sf"/>
</dbReference>
<keyword evidence="7" id="KW-1185">Reference proteome</keyword>
<dbReference type="InterPro" id="IPR016140">
    <property type="entry name" value="Bifunc_inhib/LTP/seed_store"/>
</dbReference>
<gene>
    <name evidence="6" type="ORF">HHK36_022722</name>
</gene>
<keyword evidence="2" id="KW-0732">Signal</keyword>
<protein>
    <recommendedName>
        <fullName evidence="5">Bifunctional inhibitor/plant lipid transfer protein/seed storage helical domain-containing protein</fullName>
    </recommendedName>
</protein>
<comment type="caution">
    <text evidence="6">The sequence shown here is derived from an EMBL/GenBank/DDBJ whole genome shotgun (WGS) entry which is preliminary data.</text>
</comment>
<dbReference type="InterPro" id="IPR023213">
    <property type="entry name" value="CAT-like_dom_sf"/>
</dbReference>
<evidence type="ECO:0000313" key="7">
    <source>
        <dbReference type="Proteomes" id="UP000655225"/>
    </source>
</evidence>
<dbReference type="OrthoDB" id="1862401at2759"/>
<feature type="domain" description="Bifunctional inhibitor/plant lipid transfer protein/seed storage helical" evidence="5">
    <location>
        <begin position="131"/>
        <end position="196"/>
    </location>
</feature>
<dbReference type="InterPro" id="IPR043325">
    <property type="entry name" value="LTSS"/>
</dbReference>
<dbReference type="SUPFAM" id="SSF47699">
    <property type="entry name" value="Bifunctional inhibitor/lipid-transfer protein/seed storage 2S albumin"/>
    <property type="match status" value="1"/>
</dbReference>
<dbReference type="Gene3D" id="1.10.110.10">
    <property type="entry name" value="Plant lipid-transfer and hydrophobic proteins"/>
    <property type="match status" value="1"/>
</dbReference>
<evidence type="ECO:0000259" key="5">
    <source>
        <dbReference type="Pfam" id="PF14368"/>
    </source>
</evidence>
<name>A0A834YRL6_TETSI</name>
<dbReference type="PANTHER" id="PTHR33044">
    <property type="entry name" value="BIFUNCTIONAL INHIBITOR/LIPID-TRANSFER PROTEIN/SEED STORAGE 2S ALBUMIN SUPERFAMILY PROTEIN-RELATED"/>
    <property type="match status" value="1"/>
</dbReference>
<evidence type="ECO:0000256" key="2">
    <source>
        <dbReference type="ARBA" id="ARBA00022729"/>
    </source>
</evidence>
<keyword evidence="3" id="KW-1015">Disulfide bond</keyword>
<evidence type="ECO:0000313" key="6">
    <source>
        <dbReference type="EMBL" id="KAF8392380.1"/>
    </source>
</evidence>
<dbReference type="Pfam" id="PF14368">
    <property type="entry name" value="LTP_2"/>
    <property type="match status" value="1"/>
</dbReference>
<sequence>MSFLLGEEVKNKRVSLKFTLDCKTRSDPPIPEMYFGNCLSNRKVTAETCEIMREDGMAIAVEAFNGAIRGLDSGVLEASKIHFQSHTLHNQNGPQFCEISGNRPAKKNRRMGAKGIEMGLIMVLVTILWTGGAAQPSCESAIMNMLPCQSYLNGSSSTPSSWCCSQLDSIVQEQIQCFHTVFSAGRIVQVGISTMDMDLSIPQMMSEACNMT</sequence>
<comment type="similarity">
    <text evidence="1">Belongs to the plant LTP family.</text>
</comment>
<dbReference type="EMBL" id="JABCRI010000016">
    <property type="protein sequence ID" value="KAF8392380.1"/>
    <property type="molecule type" value="Genomic_DNA"/>
</dbReference>
<organism evidence="6 7">
    <name type="scientific">Tetracentron sinense</name>
    <name type="common">Spur-leaf</name>
    <dbReference type="NCBI Taxonomy" id="13715"/>
    <lineage>
        <taxon>Eukaryota</taxon>
        <taxon>Viridiplantae</taxon>
        <taxon>Streptophyta</taxon>
        <taxon>Embryophyta</taxon>
        <taxon>Tracheophyta</taxon>
        <taxon>Spermatophyta</taxon>
        <taxon>Magnoliopsida</taxon>
        <taxon>Trochodendrales</taxon>
        <taxon>Trochodendraceae</taxon>
        <taxon>Tetracentron</taxon>
    </lineage>
</organism>
<proteinExistence type="inferred from homology"/>
<keyword evidence="4" id="KW-0325">Glycoprotein</keyword>
<reference evidence="6 7" key="1">
    <citation type="submission" date="2020-04" db="EMBL/GenBank/DDBJ databases">
        <title>Plant Genome Project.</title>
        <authorList>
            <person name="Zhang R.-G."/>
        </authorList>
    </citation>
    <scope>NUCLEOTIDE SEQUENCE [LARGE SCALE GENOMIC DNA]</scope>
    <source>
        <strain evidence="6">YNK0</strain>
        <tissue evidence="6">Leaf</tissue>
    </source>
</reference>